<dbReference type="GO" id="GO:0009909">
    <property type="term" value="P:regulation of flower development"/>
    <property type="evidence" value="ECO:0007669"/>
    <property type="project" value="InterPro"/>
</dbReference>
<proteinExistence type="predicted"/>
<dbReference type="GO" id="GO:0003700">
    <property type="term" value="F:DNA-binding transcription factor activity"/>
    <property type="evidence" value="ECO:0007669"/>
    <property type="project" value="TreeGrafter"/>
</dbReference>
<protein>
    <recommendedName>
        <fullName evidence="5">CCT domain-containing protein</fullName>
    </recommendedName>
</protein>
<evidence type="ECO:0000313" key="7">
    <source>
        <dbReference type="Proteomes" id="UP000595140"/>
    </source>
</evidence>
<accession>A0A484KML7</accession>
<evidence type="ECO:0000259" key="5">
    <source>
        <dbReference type="PROSITE" id="PS51017"/>
    </source>
</evidence>
<evidence type="ECO:0000313" key="6">
    <source>
        <dbReference type="EMBL" id="VFQ63312.1"/>
    </source>
</evidence>
<feature type="domain" description="CCT" evidence="5">
    <location>
        <begin position="296"/>
        <end position="338"/>
    </location>
</feature>
<reference evidence="6 7" key="1">
    <citation type="submission" date="2018-04" db="EMBL/GenBank/DDBJ databases">
        <authorList>
            <person name="Vogel A."/>
        </authorList>
    </citation>
    <scope>NUCLEOTIDE SEQUENCE [LARGE SCALE GENOMIC DNA]</scope>
</reference>
<evidence type="ECO:0000256" key="1">
    <source>
        <dbReference type="ARBA" id="ARBA00004123"/>
    </source>
</evidence>
<dbReference type="Proteomes" id="UP000595140">
    <property type="component" value="Unassembled WGS sequence"/>
</dbReference>
<dbReference type="Pfam" id="PF06203">
    <property type="entry name" value="CCT"/>
    <property type="match status" value="1"/>
</dbReference>
<organism evidence="6 7">
    <name type="scientific">Cuscuta campestris</name>
    <dbReference type="NCBI Taxonomy" id="132261"/>
    <lineage>
        <taxon>Eukaryota</taxon>
        <taxon>Viridiplantae</taxon>
        <taxon>Streptophyta</taxon>
        <taxon>Embryophyta</taxon>
        <taxon>Tracheophyta</taxon>
        <taxon>Spermatophyta</taxon>
        <taxon>Magnoliopsida</taxon>
        <taxon>eudicotyledons</taxon>
        <taxon>Gunneridae</taxon>
        <taxon>Pentapetalae</taxon>
        <taxon>asterids</taxon>
        <taxon>lamiids</taxon>
        <taxon>Solanales</taxon>
        <taxon>Convolvulaceae</taxon>
        <taxon>Cuscuteae</taxon>
        <taxon>Cuscuta</taxon>
        <taxon>Cuscuta subgen. Grammica</taxon>
        <taxon>Cuscuta sect. Cleistogrammica</taxon>
    </lineage>
</organism>
<dbReference type="PROSITE" id="PS51017">
    <property type="entry name" value="CCT"/>
    <property type="match status" value="1"/>
</dbReference>
<gene>
    <name evidence="6" type="ORF">CCAM_LOCUS5088</name>
</gene>
<keyword evidence="2 3" id="KW-0539">Nucleus</keyword>
<keyword evidence="7" id="KW-1185">Reference proteome</keyword>
<name>A0A484KML7_9ASTE</name>
<evidence type="ECO:0000256" key="2">
    <source>
        <dbReference type="ARBA" id="ARBA00023242"/>
    </source>
</evidence>
<dbReference type="EMBL" id="OOIL02000283">
    <property type="protein sequence ID" value="VFQ63312.1"/>
    <property type="molecule type" value="Genomic_DNA"/>
</dbReference>
<feature type="region of interest" description="Disordered" evidence="4">
    <location>
        <begin position="17"/>
        <end position="55"/>
    </location>
</feature>
<evidence type="ECO:0000256" key="3">
    <source>
        <dbReference type="PROSITE-ProRule" id="PRU00357"/>
    </source>
</evidence>
<comment type="subcellular location">
    <subcellularLocation>
        <location evidence="1 3">Nucleus</location>
    </subcellularLocation>
</comment>
<dbReference type="InterPro" id="IPR010402">
    <property type="entry name" value="CCT_domain"/>
</dbReference>
<dbReference type="PANTHER" id="PTHR31319">
    <property type="entry name" value="ZINC FINGER PROTEIN CONSTANS-LIKE 4"/>
    <property type="match status" value="1"/>
</dbReference>
<dbReference type="GO" id="GO:0005634">
    <property type="term" value="C:nucleus"/>
    <property type="evidence" value="ECO:0007669"/>
    <property type="project" value="UniProtKB-SubCell"/>
</dbReference>
<dbReference type="OrthoDB" id="153872at2759"/>
<dbReference type="InterPro" id="IPR045281">
    <property type="entry name" value="CONSTANS-like"/>
</dbReference>
<dbReference type="PANTHER" id="PTHR31319:SF110">
    <property type="entry name" value="CCT MOTIF FAMILY PROTEIN"/>
    <property type="match status" value="1"/>
</dbReference>
<sequence length="420" mass="44549">MLEFSESELFPETLQLSEVGSSSNGGGGGGGYEEHSSYSTHLPLTPDVSTFDPGCGEVKNQAAAANQMSAAASGGGGENNHLSIIFDTGDDLSASIDFGPAGGGGDEIVLNGPAPAAIGLEQFDISSFEDHHVAGGGGQQYPPPDSQIAQLMAAAAVAPPQMGYEEECLSSAPSYLHNIPSCSFLDPGFGNYLTGNLSHAALSGDNSGVCAGGGYYLGADLPPPPEFQGDNNNNRLFCPDNIPRVYNCHSDPFQAIKSENQHLVSGGSGGHTALASNITCLEDTTFKVGKLSVEERKERIHRYLQKRKDRNFDKKIKYQCRKTLADNRPRVRGRFAKNDDLGEVATRALSSITSQEDDTLGDVASRHNFLYDPNYPAALPVPAATGGRRFNSNCLLPPGPVPGPYDICNTLFFADPNMQR</sequence>
<evidence type="ECO:0000256" key="4">
    <source>
        <dbReference type="SAM" id="MobiDB-lite"/>
    </source>
</evidence>
<dbReference type="AlphaFoldDB" id="A0A484KML7"/>